<dbReference type="PANTHER" id="PTHR16026">
    <property type="entry name" value="CARTILAGE ACIDIC PROTEIN 1"/>
    <property type="match status" value="1"/>
</dbReference>
<evidence type="ECO:0000313" key="4">
    <source>
        <dbReference type="EMBL" id="OWF50042.1"/>
    </source>
</evidence>
<dbReference type="AlphaFoldDB" id="A0A210QMT5"/>
<gene>
    <name evidence="4" type="ORF">KP79_PYT23504</name>
</gene>
<dbReference type="Pfam" id="PF07593">
    <property type="entry name" value="UnbV_ASPIC"/>
    <property type="match status" value="1"/>
</dbReference>
<keyword evidence="2" id="KW-1133">Transmembrane helix</keyword>
<keyword evidence="1" id="KW-0732">Signal</keyword>
<reference evidence="4 5" key="1">
    <citation type="journal article" date="2017" name="Nat. Ecol. Evol.">
        <title>Scallop genome provides insights into evolution of bilaterian karyotype and development.</title>
        <authorList>
            <person name="Wang S."/>
            <person name="Zhang J."/>
            <person name="Jiao W."/>
            <person name="Li J."/>
            <person name="Xun X."/>
            <person name="Sun Y."/>
            <person name="Guo X."/>
            <person name="Huan P."/>
            <person name="Dong B."/>
            <person name="Zhang L."/>
            <person name="Hu X."/>
            <person name="Sun X."/>
            <person name="Wang J."/>
            <person name="Zhao C."/>
            <person name="Wang Y."/>
            <person name="Wang D."/>
            <person name="Huang X."/>
            <person name="Wang R."/>
            <person name="Lv J."/>
            <person name="Li Y."/>
            <person name="Zhang Z."/>
            <person name="Liu B."/>
            <person name="Lu W."/>
            <person name="Hui Y."/>
            <person name="Liang J."/>
            <person name="Zhou Z."/>
            <person name="Hou R."/>
            <person name="Li X."/>
            <person name="Liu Y."/>
            <person name="Li H."/>
            <person name="Ning X."/>
            <person name="Lin Y."/>
            <person name="Zhao L."/>
            <person name="Xing Q."/>
            <person name="Dou J."/>
            <person name="Li Y."/>
            <person name="Mao J."/>
            <person name="Guo H."/>
            <person name="Dou H."/>
            <person name="Li T."/>
            <person name="Mu C."/>
            <person name="Jiang W."/>
            <person name="Fu Q."/>
            <person name="Fu X."/>
            <person name="Miao Y."/>
            <person name="Liu J."/>
            <person name="Yu Q."/>
            <person name="Li R."/>
            <person name="Liao H."/>
            <person name="Li X."/>
            <person name="Kong Y."/>
            <person name="Jiang Z."/>
            <person name="Chourrout D."/>
            <person name="Li R."/>
            <person name="Bao Z."/>
        </authorList>
    </citation>
    <scope>NUCLEOTIDE SEQUENCE [LARGE SCALE GENOMIC DNA]</scope>
    <source>
        <strain evidence="4 5">PY_sf001</strain>
    </source>
</reference>
<organism evidence="4 5">
    <name type="scientific">Mizuhopecten yessoensis</name>
    <name type="common">Japanese scallop</name>
    <name type="synonym">Patinopecten yessoensis</name>
    <dbReference type="NCBI Taxonomy" id="6573"/>
    <lineage>
        <taxon>Eukaryota</taxon>
        <taxon>Metazoa</taxon>
        <taxon>Spiralia</taxon>
        <taxon>Lophotrochozoa</taxon>
        <taxon>Mollusca</taxon>
        <taxon>Bivalvia</taxon>
        <taxon>Autobranchia</taxon>
        <taxon>Pteriomorphia</taxon>
        <taxon>Pectinida</taxon>
        <taxon>Pectinoidea</taxon>
        <taxon>Pectinidae</taxon>
        <taxon>Mizuhopecten</taxon>
    </lineage>
</organism>
<keyword evidence="2" id="KW-0472">Membrane</keyword>
<name>A0A210QMT5_MIZYE</name>
<evidence type="ECO:0000256" key="1">
    <source>
        <dbReference type="ARBA" id="ARBA00022729"/>
    </source>
</evidence>
<dbReference type="Proteomes" id="UP000242188">
    <property type="component" value="Unassembled WGS sequence"/>
</dbReference>
<evidence type="ECO:0000313" key="5">
    <source>
        <dbReference type="Proteomes" id="UP000242188"/>
    </source>
</evidence>
<feature type="transmembrane region" description="Helical" evidence="2">
    <location>
        <begin position="6"/>
        <end position="24"/>
    </location>
</feature>
<dbReference type="Pfam" id="PF13517">
    <property type="entry name" value="FG-GAP_3"/>
    <property type="match status" value="2"/>
</dbReference>
<protein>
    <submittedName>
        <fullName evidence="4">Cartilage acidic protein 1</fullName>
    </submittedName>
</protein>
<dbReference type="Gene3D" id="2.130.10.130">
    <property type="entry name" value="Integrin alpha, N-terminal"/>
    <property type="match status" value="1"/>
</dbReference>
<dbReference type="PANTHER" id="PTHR16026:SF0">
    <property type="entry name" value="CARTILAGE ACIDIC PROTEIN 1"/>
    <property type="match status" value="1"/>
</dbReference>
<accession>A0A210QMT5</accession>
<evidence type="ECO:0000256" key="2">
    <source>
        <dbReference type="SAM" id="Phobius"/>
    </source>
</evidence>
<keyword evidence="5" id="KW-1185">Reference proteome</keyword>
<dbReference type="OrthoDB" id="10022113at2759"/>
<proteinExistence type="predicted"/>
<dbReference type="InterPro" id="IPR027039">
    <property type="entry name" value="Crtac1"/>
</dbReference>
<feature type="domain" description="ASPIC/UnbV" evidence="3">
    <location>
        <begin position="460"/>
        <end position="514"/>
    </location>
</feature>
<dbReference type="InterPro" id="IPR013517">
    <property type="entry name" value="FG-GAP"/>
</dbReference>
<evidence type="ECO:0000259" key="3">
    <source>
        <dbReference type="Pfam" id="PF07593"/>
    </source>
</evidence>
<dbReference type="EMBL" id="NEDP02002776">
    <property type="protein sequence ID" value="OWF50042.1"/>
    <property type="molecule type" value="Genomic_DNA"/>
</dbReference>
<sequence length="545" mass="59954">MKVHAFLTDAIYISIVFFIFCYHFDVTEGIFRSKQEWLNDVKTTQRHYGIAASDVDDDGHIDWIVAGFDGPNFVLKYDVKAKRLINIAARNSPYAAIMDEAGQAIGISACDIDGDGKEEIYVLNTNNGFAGLSSYSDKLFKWRNGSYVDLYSDPVNSNITAKNYAGRSVACIDRAGTGRYSFIITAYANDKHAKFAMIEMDLYHRQNYARTGNIVLVDVAEQVGIAQATGGRGVVVGPILGNNGRSDIFFGNENSPWLKLSGDNFLFKNLGNGSFADVAVKLNLADGFSNARGVALGDFDENGWLDIVVGNWNGHHRLYLQDKDSGKFRNVANVQFDNPSLVRTVMVADFNNDGLTDIFFNHFCSRDGGPTHNRLTTIKKFGKEIRQNVGDAGMADEPYGCGTGGSYADMDEDGTLDMILSHADSFADPATAPLTVFRASTTNRNRWLRVAPKTVYGGPARGALVTIGFSNGRKLSQVIDGGSGYLCQMEPVAHFGLGLSLPNSLFIRWPDGRTYNRRLNRLDLNEVHVIDWGWSVITARGNPIV</sequence>
<dbReference type="InterPro" id="IPR011519">
    <property type="entry name" value="UnbV_ASPIC"/>
</dbReference>
<dbReference type="InterPro" id="IPR028994">
    <property type="entry name" value="Integrin_alpha_N"/>
</dbReference>
<dbReference type="SUPFAM" id="SSF69318">
    <property type="entry name" value="Integrin alpha N-terminal domain"/>
    <property type="match status" value="1"/>
</dbReference>
<keyword evidence="2" id="KW-0812">Transmembrane</keyword>
<comment type="caution">
    <text evidence="4">The sequence shown here is derived from an EMBL/GenBank/DDBJ whole genome shotgun (WGS) entry which is preliminary data.</text>
</comment>